<dbReference type="InterPro" id="IPR000531">
    <property type="entry name" value="Beta-barrel_TonB"/>
</dbReference>
<evidence type="ECO:0000256" key="4">
    <source>
        <dbReference type="ARBA" id="ARBA00022452"/>
    </source>
</evidence>
<sequence>MTPHLKYSILACALMQAFSAQAQTAQSAADGQPVNEVVVTGNRAATERAAVGGFSETALVDTPASISVFDRTRLQDLSIRSTTEALRYDASVSDAYNAVGYAEQFSIRGFALDNNYSYRKDGFAIPGDTQIPLENKERIEVLKGLAGLTAGIATPGGIVNYVTKRPTAAPLRSATVEVSERGTLYGTVDLGGRFDDRRFGYRINAAAADLHSYVRGANGERQFVSGAFDWQLTPDALLQLDLDYQHKAQVTAPGFQLIRNQALPTGVSAKMLLNDQPWTRPVDTRDTNLGLRFEYRLAPEWNATVAANKHWFKRDDFTAFPYGCSNEGDGYYPGYCGNGDYDVYDYQSTGERKSPWGAQAMLQGKFGTGALRHALTLGVSYAERHDSFGEYVYDLVGYSNIWHPLTTPPAKPDRVTGPVFERRSDQESALFAQDIVTLSQRLTLHGGLRYVQIKRSEYDDDIAAYVKADDSFALPSLALVIALDRDWNVYGSFSHGLQHGGIAPMGTSNEAQVLAPGRSRQVELGAKGVLAGVNLSAALFQIRQGLEYEDPNQDVGVLVNGVLEQRHPFVRNGRQTHRGLEFSADGRFGEALRYGASLMALNTRQQGTGQESIDGKRVTDVPAFKSSAWAEYAVPAVPGLKVDGVWQYAGKKAFDVENRVFVPDYHVFGAGAAYAMKLGATGVTVRARVDNLFDKFYWRDVTPALGGYLLPGAPRTFRLSAQFDL</sequence>
<evidence type="ECO:0000256" key="3">
    <source>
        <dbReference type="ARBA" id="ARBA00022448"/>
    </source>
</evidence>
<dbReference type="InterPro" id="IPR012910">
    <property type="entry name" value="Plug_dom"/>
</dbReference>
<evidence type="ECO:0000259" key="14">
    <source>
        <dbReference type="Pfam" id="PF07715"/>
    </source>
</evidence>
<proteinExistence type="inferred from homology"/>
<dbReference type="InterPro" id="IPR010105">
    <property type="entry name" value="TonB_sidphr_rcpt"/>
</dbReference>
<reference evidence="15 16" key="1">
    <citation type="submission" date="2020-04" db="EMBL/GenBank/DDBJ databases">
        <title>Genome sequencing of novel species.</title>
        <authorList>
            <person name="Heo J."/>
            <person name="Kim S.-J."/>
            <person name="Kim J.-S."/>
            <person name="Hong S.-B."/>
            <person name="Kwon S.-W."/>
        </authorList>
    </citation>
    <scope>NUCLEOTIDE SEQUENCE [LARGE SCALE GENOMIC DNA]</scope>
    <source>
        <strain evidence="15 16">GN2-R2</strain>
    </source>
</reference>
<evidence type="ECO:0000256" key="1">
    <source>
        <dbReference type="ARBA" id="ARBA00004571"/>
    </source>
</evidence>
<dbReference type="RefSeq" id="WP_170203426.1">
    <property type="nucleotide sequence ID" value="NZ_CP051685.1"/>
</dbReference>
<comment type="similarity">
    <text evidence="2 10 11">Belongs to the TonB-dependent receptor family.</text>
</comment>
<dbReference type="Gene3D" id="2.170.130.10">
    <property type="entry name" value="TonB-dependent receptor, plug domain"/>
    <property type="match status" value="1"/>
</dbReference>
<dbReference type="Proteomes" id="UP000502415">
    <property type="component" value="Chromosome"/>
</dbReference>
<dbReference type="PANTHER" id="PTHR32552">
    <property type="entry name" value="FERRICHROME IRON RECEPTOR-RELATED"/>
    <property type="match status" value="1"/>
</dbReference>
<name>A0A7Z2VY63_9BURK</name>
<keyword evidence="4 10" id="KW-1134">Transmembrane beta strand</keyword>
<dbReference type="NCBIfam" id="TIGR01783">
    <property type="entry name" value="TonB-siderophor"/>
    <property type="match status" value="1"/>
</dbReference>
<keyword evidence="12" id="KW-0732">Signal</keyword>
<evidence type="ECO:0000256" key="10">
    <source>
        <dbReference type="PROSITE-ProRule" id="PRU01360"/>
    </source>
</evidence>
<dbReference type="GO" id="GO:0009279">
    <property type="term" value="C:cell outer membrane"/>
    <property type="evidence" value="ECO:0007669"/>
    <property type="project" value="UniProtKB-SubCell"/>
</dbReference>
<evidence type="ECO:0000256" key="6">
    <source>
        <dbReference type="ARBA" id="ARBA00023077"/>
    </source>
</evidence>
<dbReference type="Gene3D" id="2.40.170.20">
    <property type="entry name" value="TonB-dependent receptor, beta-barrel domain"/>
    <property type="match status" value="1"/>
</dbReference>
<dbReference type="GO" id="GO:0015344">
    <property type="term" value="F:siderophore uptake transmembrane transporter activity"/>
    <property type="evidence" value="ECO:0007669"/>
    <property type="project" value="TreeGrafter"/>
</dbReference>
<evidence type="ECO:0000256" key="8">
    <source>
        <dbReference type="ARBA" id="ARBA00023170"/>
    </source>
</evidence>
<feature type="signal peptide" evidence="12">
    <location>
        <begin position="1"/>
        <end position="22"/>
    </location>
</feature>
<dbReference type="EMBL" id="CP051685">
    <property type="protein sequence ID" value="QJE01399.1"/>
    <property type="molecule type" value="Genomic_DNA"/>
</dbReference>
<dbReference type="Pfam" id="PF07715">
    <property type="entry name" value="Plug"/>
    <property type="match status" value="1"/>
</dbReference>
<evidence type="ECO:0000256" key="2">
    <source>
        <dbReference type="ARBA" id="ARBA00009810"/>
    </source>
</evidence>
<evidence type="ECO:0000313" key="16">
    <source>
        <dbReference type="Proteomes" id="UP000502415"/>
    </source>
</evidence>
<evidence type="ECO:0000256" key="12">
    <source>
        <dbReference type="SAM" id="SignalP"/>
    </source>
</evidence>
<feature type="domain" description="TonB-dependent receptor plug" evidence="14">
    <location>
        <begin position="60"/>
        <end position="158"/>
    </location>
</feature>
<dbReference type="Pfam" id="PF00593">
    <property type="entry name" value="TonB_dep_Rec_b-barrel"/>
    <property type="match status" value="1"/>
</dbReference>
<evidence type="ECO:0000313" key="15">
    <source>
        <dbReference type="EMBL" id="QJE01399.1"/>
    </source>
</evidence>
<accession>A0A7Z2VY63</accession>
<keyword evidence="9 10" id="KW-0998">Cell outer membrane</keyword>
<evidence type="ECO:0000256" key="7">
    <source>
        <dbReference type="ARBA" id="ARBA00023136"/>
    </source>
</evidence>
<dbReference type="PROSITE" id="PS52016">
    <property type="entry name" value="TONB_DEPENDENT_REC_3"/>
    <property type="match status" value="1"/>
</dbReference>
<evidence type="ECO:0000259" key="13">
    <source>
        <dbReference type="Pfam" id="PF00593"/>
    </source>
</evidence>
<dbReference type="InterPro" id="IPR036942">
    <property type="entry name" value="Beta-barrel_TonB_sf"/>
</dbReference>
<dbReference type="AlphaFoldDB" id="A0A7Z2VY63"/>
<organism evidence="15 16">
    <name type="scientific">Massilia forsythiae</name>
    <dbReference type="NCBI Taxonomy" id="2728020"/>
    <lineage>
        <taxon>Bacteria</taxon>
        <taxon>Pseudomonadati</taxon>
        <taxon>Pseudomonadota</taxon>
        <taxon>Betaproteobacteria</taxon>
        <taxon>Burkholderiales</taxon>
        <taxon>Oxalobacteraceae</taxon>
        <taxon>Telluria group</taxon>
        <taxon>Massilia</taxon>
    </lineage>
</organism>
<keyword evidence="7 10" id="KW-0472">Membrane</keyword>
<dbReference type="InterPro" id="IPR039426">
    <property type="entry name" value="TonB-dep_rcpt-like"/>
</dbReference>
<dbReference type="InterPro" id="IPR037066">
    <property type="entry name" value="Plug_dom_sf"/>
</dbReference>
<keyword evidence="3 10" id="KW-0813">Transport</keyword>
<dbReference type="PANTHER" id="PTHR32552:SF83">
    <property type="entry name" value="BLR3904 PROTEIN"/>
    <property type="match status" value="1"/>
</dbReference>
<dbReference type="GO" id="GO:0015891">
    <property type="term" value="P:siderophore transport"/>
    <property type="evidence" value="ECO:0007669"/>
    <property type="project" value="InterPro"/>
</dbReference>
<dbReference type="GO" id="GO:0038023">
    <property type="term" value="F:signaling receptor activity"/>
    <property type="evidence" value="ECO:0007669"/>
    <property type="project" value="InterPro"/>
</dbReference>
<protein>
    <submittedName>
        <fullName evidence="15">TonB-dependent siderophore receptor</fullName>
    </submittedName>
</protein>
<evidence type="ECO:0000256" key="9">
    <source>
        <dbReference type="ARBA" id="ARBA00023237"/>
    </source>
</evidence>
<feature type="chain" id="PRO_5030905276" evidence="12">
    <location>
        <begin position="23"/>
        <end position="725"/>
    </location>
</feature>
<dbReference type="CDD" id="cd01347">
    <property type="entry name" value="ligand_gated_channel"/>
    <property type="match status" value="1"/>
</dbReference>
<comment type="subcellular location">
    <subcellularLocation>
        <location evidence="1 10">Cell outer membrane</location>
        <topology evidence="1 10">Multi-pass membrane protein</topology>
    </subcellularLocation>
</comment>
<gene>
    <name evidence="15" type="ORF">HH212_16280</name>
</gene>
<keyword evidence="16" id="KW-1185">Reference proteome</keyword>
<dbReference type="KEGG" id="mfy:HH212_16280"/>
<evidence type="ECO:0000256" key="5">
    <source>
        <dbReference type="ARBA" id="ARBA00022692"/>
    </source>
</evidence>
<feature type="domain" description="TonB-dependent receptor-like beta-barrel" evidence="13">
    <location>
        <begin position="229"/>
        <end position="692"/>
    </location>
</feature>
<keyword evidence="6 11" id="KW-0798">TonB box</keyword>
<dbReference type="SUPFAM" id="SSF56935">
    <property type="entry name" value="Porins"/>
    <property type="match status" value="1"/>
</dbReference>
<keyword evidence="5 10" id="KW-0812">Transmembrane</keyword>
<evidence type="ECO:0000256" key="11">
    <source>
        <dbReference type="RuleBase" id="RU003357"/>
    </source>
</evidence>
<keyword evidence="8 15" id="KW-0675">Receptor</keyword>